<accession>A0A7X8SGR5</accession>
<evidence type="ECO:0000313" key="6">
    <source>
        <dbReference type="Proteomes" id="UP000585050"/>
    </source>
</evidence>
<dbReference type="AlphaFoldDB" id="A0A7X8SGR5"/>
<dbReference type="PROSITE" id="PS51257">
    <property type="entry name" value="PROKAR_LIPOPROTEIN"/>
    <property type="match status" value="1"/>
</dbReference>
<dbReference type="InterPro" id="IPR011990">
    <property type="entry name" value="TPR-like_helical_dom_sf"/>
</dbReference>
<evidence type="ECO:0000256" key="3">
    <source>
        <dbReference type="PROSITE-ProRule" id="PRU00339"/>
    </source>
</evidence>
<proteinExistence type="predicted"/>
<feature type="chain" id="PRO_5030675735" evidence="4">
    <location>
        <begin position="20"/>
        <end position="247"/>
    </location>
</feature>
<sequence length="247" mass="27788">MKTKQINLFFISLFLILSACGPSSEDLTNQGKKKLSENKYKEAISLFDAAIKSNVQNMDAYNARGYAHMSLEEYSKAQDDFTEAINIYMNTEEDVPNAYRFYYNRGNVKRFLRDHEGAIVDYTQAIQLDNSISDIYLNRGLENAEINGVEAALNDFDKAIALSQSSDKRIYLHKARVLIADQQFEQALNVIGKAIAIDKEYGEAYYYKALAMSALRGEADDEVCNTLATAEAFGYSLAAAEIQKHCK</sequence>
<dbReference type="Pfam" id="PF13432">
    <property type="entry name" value="TPR_16"/>
    <property type="match status" value="1"/>
</dbReference>
<dbReference type="SMART" id="SM00028">
    <property type="entry name" value="TPR"/>
    <property type="match status" value="5"/>
</dbReference>
<keyword evidence="2 3" id="KW-0802">TPR repeat</keyword>
<dbReference type="Proteomes" id="UP000585050">
    <property type="component" value="Unassembled WGS sequence"/>
</dbReference>
<protein>
    <submittedName>
        <fullName evidence="5">Tetratricopeptide repeat protein</fullName>
    </submittedName>
</protein>
<dbReference type="PROSITE" id="PS50005">
    <property type="entry name" value="TPR"/>
    <property type="match status" value="2"/>
</dbReference>
<evidence type="ECO:0000256" key="4">
    <source>
        <dbReference type="SAM" id="SignalP"/>
    </source>
</evidence>
<dbReference type="InterPro" id="IPR019734">
    <property type="entry name" value="TPR_rpt"/>
</dbReference>
<dbReference type="SUPFAM" id="SSF48452">
    <property type="entry name" value="TPR-like"/>
    <property type="match status" value="1"/>
</dbReference>
<feature type="repeat" description="TPR" evidence="3">
    <location>
        <begin position="133"/>
        <end position="166"/>
    </location>
</feature>
<dbReference type="PANTHER" id="PTHR44858">
    <property type="entry name" value="TETRATRICOPEPTIDE REPEAT PROTEIN 6"/>
    <property type="match status" value="1"/>
</dbReference>
<dbReference type="EMBL" id="JABAIL010000001">
    <property type="protein sequence ID" value="NLR89905.1"/>
    <property type="molecule type" value="Genomic_DNA"/>
</dbReference>
<feature type="signal peptide" evidence="4">
    <location>
        <begin position="1"/>
        <end position="19"/>
    </location>
</feature>
<dbReference type="InterPro" id="IPR050498">
    <property type="entry name" value="Ycf3"/>
</dbReference>
<keyword evidence="4" id="KW-0732">Signal</keyword>
<dbReference type="PANTHER" id="PTHR44858:SF1">
    <property type="entry name" value="UDP-N-ACETYLGLUCOSAMINE--PEPTIDE N-ACETYLGLUCOSAMINYLTRANSFERASE SPINDLY-RELATED"/>
    <property type="match status" value="1"/>
</dbReference>
<evidence type="ECO:0000256" key="1">
    <source>
        <dbReference type="ARBA" id="ARBA00022737"/>
    </source>
</evidence>
<evidence type="ECO:0000313" key="5">
    <source>
        <dbReference type="EMBL" id="NLR89905.1"/>
    </source>
</evidence>
<feature type="repeat" description="TPR" evidence="3">
    <location>
        <begin position="58"/>
        <end position="91"/>
    </location>
</feature>
<gene>
    <name evidence="5" type="ORF">HGP29_01750</name>
</gene>
<keyword evidence="6" id="KW-1185">Reference proteome</keyword>
<name>A0A7X8SGR5_9BACT</name>
<organism evidence="5 6">
    <name type="scientific">Flammeovirga agarivorans</name>
    <dbReference type="NCBI Taxonomy" id="2726742"/>
    <lineage>
        <taxon>Bacteria</taxon>
        <taxon>Pseudomonadati</taxon>
        <taxon>Bacteroidota</taxon>
        <taxon>Cytophagia</taxon>
        <taxon>Cytophagales</taxon>
        <taxon>Flammeovirgaceae</taxon>
        <taxon>Flammeovirga</taxon>
    </lineage>
</organism>
<evidence type="ECO:0000256" key="2">
    <source>
        <dbReference type="ARBA" id="ARBA00022803"/>
    </source>
</evidence>
<comment type="caution">
    <text evidence="5">The sequence shown here is derived from an EMBL/GenBank/DDBJ whole genome shotgun (WGS) entry which is preliminary data.</text>
</comment>
<dbReference type="Gene3D" id="1.25.40.10">
    <property type="entry name" value="Tetratricopeptide repeat domain"/>
    <property type="match status" value="3"/>
</dbReference>
<dbReference type="Pfam" id="PF13181">
    <property type="entry name" value="TPR_8"/>
    <property type="match status" value="1"/>
</dbReference>
<dbReference type="RefSeq" id="WP_168880589.1">
    <property type="nucleotide sequence ID" value="NZ_JABAIL010000001.1"/>
</dbReference>
<reference evidence="5 6" key="1">
    <citation type="submission" date="2020-04" db="EMBL/GenBank/DDBJ databases">
        <title>Flammeovirga sp. SR4, a novel species isolated from seawater.</title>
        <authorList>
            <person name="Wang X."/>
        </authorList>
    </citation>
    <scope>NUCLEOTIDE SEQUENCE [LARGE SCALE GENOMIC DNA]</scope>
    <source>
        <strain evidence="5 6">SR4</strain>
    </source>
</reference>
<keyword evidence="1" id="KW-0677">Repeat</keyword>